<evidence type="ECO:0000313" key="8">
    <source>
        <dbReference type="Proteomes" id="UP000199496"/>
    </source>
</evidence>
<dbReference type="STRING" id="867345.SAMN05421693_11428"/>
<dbReference type="SUPFAM" id="SSF103473">
    <property type="entry name" value="MFS general substrate transporter"/>
    <property type="match status" value="1"/>
</dbReference>
<feature type="transmembrane region" description="Helical" evidence="5">
    <location>
        <begin position="99"/>
        <end position="118"/>
    </location>
</feature>
<dbReference type="InterPro" id="IPR011701">
    <property type="entry name" value="MFS"/>
</dbReference>
<protein>
    <submittedName>
        <fullName evidence="7">Predicted arabinose efflux permease, MFS family</fullName>
    </submittedName>
</protein>
<gene>
    <name evidence="7" type="ORF">SAMN05421693_11428</name>
</gene>
<feature type="transmembrane region" description="Helical" evidence="5">
    <location>
        <begin position="124"/>
        <end position="146"/>
    </location>
</feature>
<feature type="transmembrane region" description="Helical" evidence="5">
    <location>
        <begin position="74"/>
        <end position="92"/>
    </location>
</feature>
<dbReference type="RefSeq" id="WP_090206440.1">
    <property type="nucleotide sequence ID" value="NZ_FOFO01000014.1"/>
</dbReference>
<feature type="domain" description="Major facilitator superfamily (MFS) profile" evidence="6">
    <location>
        <begin position="1"/>
        <end position="221"/>
    </location>
</feature>
<evidence type="ECO:0000259" key="6">
    <source>
        <dbReference type="PROSITE" id="PS50850"/>
    </source>
</evidence>
<dbReference type="Pfam" id="PF07690">
    <property type="entry name" value="MFS_1"/>
    <property type="match status" value="1"/>
</dbReference>
<feature type="transmembrane region" description="Helical" evidence="5">
    <location>
        <begin position="381"/>
        <end position="399"/>
    </location>
</feature>
<feature type="compositionally biased region" description="Basic and acidic residues" evidence="4">
    <location>
        <begin position="461"/>
        <end position="475"/>
    </location>
</feature>
<keyword evidence="8" id="KW-1185">Reference proteome</keyword>
<evidence type="ECO:0000256" key="3">
    <source>
        <dbReference type="ARBA" id="ARBA00023136"/>
    </source>
</evidence>
<keyword evidence="2 5" id="KW-1133">Transmembrane helix</keyword>
<dbReference type="OrthoDB" id="9764259at2"/>
<evidence type="ECO:0000256" key="4">
    <source>
        <dbReference type="SAM" id="MobiDB-lite"/>
    </source>
</evidence>
<dbReference type="PANTHER" id="PTHR23524">
    <property type="entry name" value="TRANSPORTER, PUTATIVE (AFU_ORTHOLOGUE AFUA_8G04850)-RELATED"/>
    <property type="match status" value="1"/>
</dbReference>
<feature type="transmembrane region" description="Helical" evidence="5">
    <location>
        <begin position="318"/>
        <end position="337"/>
    </location>
</feature>
<dbReference type="GO" id="GO:0022857">
    <property type="term" value="F:transmembrane transporter activity"/>
    <property type="evidence" value="ECO:0007669"/>
    <property type="project" value="InterPro"/>
</dbReference>
<feature type="region of interest" description="Disordered" evidence="4">
    <location>
        <begin position="453"/>
        <end position="475"/>
    </location>
</feature>
<feature type="transmembrane region" description="Helical" evidence="5">
    <location>
        <begin position="265"/>
        <end position="284"/>
    </location>
</feature>
<keyword evidence="1 5" id="KW-0812">Transmembrane</keyword>
<reference evidence="7 8" key="1">
    <citation type="submission" date="2016-10" db="EMBL/GenBank/DDBJ databases">
        <authorList>
            <person name="de Groot N.N."/>
        </authorList>
    </citation>
    <scope>NUCLEOTIDE SEQUENCE [LARGE SCALE GENOMIC DNA]</scope>
    <source>
        <strain evidence="7 8">B7-7</strain>
    </source>
</reference>
<evidence type="ECO:0000256" key="2">
    <source>
        <dbReference type="ARBA" id="ARBA00022989"/>
    </source>
</evidence>
<sequence length="475" mass="50611">MTQTSPPASTVKTHRIGPIYLAPGILPLHGWTFFYGGFVSIGLLVFITIGQTYILNEHLNIPLDQQGTLTGNLVFWTEVVALLLFIPVGILIDRIGRRPIFIAGFMLLAATYVLYPLAGSSDDLFLYRVIYAMGIVAVAGALSTVLADYPAERSRGKLVAIIGMLNGLGIVMIGQMFGMLPEVFTDRGVSGTDAGLYTHLLVAGLAVVSAIIIGFGLKGGVPPIREARPPVRKLLVTGVTEARNPRILLAYGAAFIARGDQSINAAFIVLWGTTIGIGMGMSSPEAIKQATLIFVITQVAALLSAPLLGPLVDRLNRVTALGVCMGLAALGNLAVIFMDNPLGGGTTWFFFVLLGIGQMSVFLGGQSLIGQEAPKATRGSVLAVFNISGALGILLIMMIGGRLFDHIDPRAPFVLVGVINILMMLASFYVRAKAPGMTIPQVEAERDGMASLESQDPWIDPAHRPRDHRVDNLKP</sequence>
<feature type="transmembrane region" description="Helical" evidence="5">
    <location>
        <begin position="197"/>
        <end position="217"/>
    </location>
</feature>
<feature type="transmembrane region" description="Helical" evidence="5">
    <location>
        <begin position="33"/>
        <end position="54"/>
    </location>
</feature>
<evidence type="ECO:0000256" key="1">
    <source>
        <dbReference type="ARBA" id="ARBA00022692"/>
    </source>
</evidence>
<organism evidence="7 8">
    <name type="scientific">Ectothiorhodospira magna</name>
    <dbReference type="NCBI Taxonomy" id="867345"/>
    <lineage>
        <taxon>Bacteria</taxon>
        <taxon>Pseudomonadati</taxon>
        <taxon>Pseudomonadota</taxon>
        <taxon>Gammaproteobacteria</taxon>
        <taxon>Chromatiales</taxon>
        <taxon>Ectothiorhodospiraceae</taxon>
        <taxon>Ectothiorhodospira</taxon>
    </lineage>
</organism>
<feature type="transmembrane region" description="Helical" evidence="5">
    <location>
        <begin position="411"/>
        <end position="430"/>
    </location>
</feature>
<dbReference type="Gene3D" id="1.20.1250.20">
    <property type="entry name" value="MFS general substrate transporter like domains"/>
    <property type="match status" value="1"/>
</dbReference>
<dbReference type="Proteomes" id="UP000199496">
    <property type="component" value="Unassembled WGS sequence"/>
</dbReference>
<dbReference type="PANTHER" id="PTHR23524:SF1">
    <property type="entry name" value="MRH DOMAIN-CONTAINING PROTEIN-RELATED"/>
    <property type="match status" value="1"/>
</dbReference>
<dbReference type="AlphaFoldDB" id="A0A1H9CK39"/>
<dbReference type="InterPro" id="IPR036259">
    <property type="entry name" value="MFS_trans_sf"/>
</dbReference>
<dbReference type="EMBL" id="FOFO01000014">
    <property type="protein sequence ID" value="SEQ01524.1"/>
    <property type="molecule type" value="Genomic_DNA"/>
</dbReference>
<dbReference type="InterPro" id="IPR020846">
    <property type="entry name" value="MFS_dom"/>
</dbReference>
<evidence type="ECO:0000256" key="5">
    <source>
        <dbReference type="SAM" id="Phobius"/>
    </source>
</evidence>
<name>A0A1H9CK39_9GAMM</name>
<evidence type="ECO:0000313" key="7">
    <source>
        <dbReference type="EMBL" id="SEQ01524.1"/>
    </source>
</evidence>
<feature type="transmembrane region" description="Helical" evidence="5">
    <location>
        <begin position="290"/>
        <end position="311"/>
    </location>
</feature>
<proteinExistence type="predicted"/>
<accession>A0A1H9CK39</accession>
<keyword evidence="3 5" id="KW-0472">Membrane</keyword>
<feature type="transmembrane region" description="Helical" evidence="5">
    <location>
        <begin position="349"/>
        <end position="369"/>
    </location>
</feature>
<dbReference type="PROSITE" id="PS50850">
    <property type="entry name" value="MFS"/>
    <property type="match status" value="2"/>
</dbReference>
<feature type="domain" description="Major facilitator superfamily (MFS) profile" evidence="6">
    <location>
        <begin position="246"/>
        <end position="475"/>
    </location>
</feature>
<feature type="transmembrane region" description="Helical" evidence="5">
    <location>
        <begin position="158"/>
        <end position="177"/>
    </location>
</feature>